<feature type="domain" description="NrS-1 polymerase-like helicase" evidence="1">
    <location>
        <begin position="476"/>
        <end position="571"/>
    </location>
</feature>
<dbReference type="SUPFAM" id="SSF52540">
    <property type="entry name" value="P-loop containing nucleoside triphosphate hydrolases"/>
    <property type="match status" value="1"/>
</dbReference>
<dbReference type="RefSeq" id="WP_115374108.1">
    <property type="nucleotide sequence ID" value="NZ_QASA01000001.1"/>
</dbReference>
<gene>
    <name evidence="2" type="ORF">AHMF7616_03660</name>
</gene>
<comment type="caution">
    <text evidence="2">The sequence shown here is derived from an EMBL/GenBank/DDBJ whole genome shotgun (WGS) entry which is preliminary data.</text>
</comment>
<dbReference type="Proteomes" id="UP000253919">
    <property type="component" value="Unassembled WGS sequence"/>
</dbReference>
<keyword evidence="3" id="KW-1185">Reference proteome</keyword>
<dbReference type="OrthoDB" id="608366at2"/>
<dbReference type="InterPro" id="IPR045455">
    <property type="entry name" value="NrS-1_pol-like_helicase"/>
</dbReference>
<accession>A0A369QP50</accession>
<dbReference type="Gene3D" id="3.40.50.300">
    <property type="entry name" value="P-loop containing nucleotide triphosphate hydrolases"/>
    <property type="match status" value="1"/>
</dbReference>
<dbReference type="Pfam" id="PF19263">
    <property type="entry name" value="DUF5906"/>
    <property type="match status" value="1"/>
</dbReference>
<organism evidence="2 3">
    <name type="scientific">Adhaeribacter pallidiroseus</name>
    <dbReference type="NCBI Taxonomy" id="2072847"/>
    <lineage>
        <taxon>Bacteria</taxon>
        <taxon>Pseudomonadati</taxon>
        <taxon>Bacteroidota</taxon>
        <taxon>Cytophagia</taxon>
        <taxon>Cytophagales</taxon>
        <taxon>Hymenobacteraceae</taxon>
        <taxon>Adhaeribacter</taxon>
    </lineage>
</organism>
<reference evidence="2 3" key="1">
    <citation type="submission" date="2018-04" db="EMBL/GenBank/DDBJ databases">
        <title>Adhaeribacter sp. HMF7616 genome sequencing and assembly.</title>
        <authorList>
            <person name="Kang H."/>
            <person name="Kang J."/>
            <person name="Cha I."/>
            <person name="Kim H."/>
            <person name="Joh K."/>
        </authorList>
    </citation>
    <scope>NUCLEOTIDE SEQUENCE [LARGE SCALE GENOMIC DNA]</scope>
    <source>
        <strain evidence="2 3">HMF7616</strain>
    </source>
</reference>
<dbReference type="InterPro" id="IPR027417">
    <property type="entry name" value="P-loop_NTPase"/>
</dbReference>
<name>A0A369QP50_9BACT</name>
<evidence type="ECO:0000259" key="1">
    <source>
        <dbReference type="Pfam" id="PF19263"/>
    </source>
</evidence>
<sequence>MIAEQKPYYLQRTEELGITASENQLSVHIPGEEKPQMLQLLSGDGKEDNLLILYLDLQMKEGSFVALTHEIEVTGSFSDTPKKLIVPYRNTRLKKPIGSNKYRLPANAPAFPFLPPPLIQAYSSGLNIPLLILVEGSLKALKGSMHGAYAVGINGIWGLRGKGSSELHPIIKKIIEVCKVQHVLYLHDADFRRVNYSYLKDLGERPKNFADTVLAYQRSIQKYKSQTVNFFYGHPLENGPKGLDDVFITYPGRETEILGDLLQFQEAKRFFKIHKVPADFKTHADIKKYFYIDNPQNFYDHHSDLIGEDPYIFLGDFYQYNPEEDSVEMTLPKEVNDFVLVGNRYFKNIYELNSKGHPERVRSIRNTEIILDDFRRMNKDDKQAKALMLKIPKYDGYVNEPDFLNFKQETIIKERFRMLNLAYRLEHDPEPGDWPHIRRFLKHIFHNGGDCKYEVGLDMIQMYYTKPCQIQRILALVSTSNETGKTKFLELMRAIFGQNMSIIGSADFESQFNPYIVKSLVGVDESKIDDPRIIEMIKSMVTNPYANLNDKGVAAVQVVNRVKLIMTTNHVEDFASIHQAENKWFILDVGTVQNKDKELMEKMQAEIPAFLHFLLNRELKYYSNESRFAIPDYIVETKALQRIKENSKPEVLLRILDYLKERFADFDEDEIRIDAKRLHELIFGEKNFRYTAHDIGKTIKQNLNLDPISVSKHFRFPKQEIKGEEVLDENTGEIVPPEIVTTWEYKNGRYYVFPRSQFS</sequence>
<evidence type="ECO:0000313" key="2">
    <source>
        <dbReference type="EMBL" id="RDC65037.1"/>
    </source>
</evidence>
<proteinExistence type="predicted"/>
<evidence type="ECO:0000313" key="3">
    <source>
        <dbReference type="Proteomes" id="UP000253919"/>
    </source>
</evidence>
<protein>
    <recommendedName>
        <fullName evidence="1">NrS-1 polymerase-like helicase domain-containing protein</fullName>
    </recommendedName>
</protein>
<dbReference type="EMBL" id="QASA01000001">
    <property type="protein sequence ID" value="RDC65037.1"/>
    <property type="molecule type" value="Genomic_DNA"/>
</dbReference>
<dbReference type="AlphaFoldDB" id="A0A369QP50"/>